<dbReference type="PANTHER" id="PTHR33527:SF28">
    <property type="entry name" value="GB|AAD43168.1"/>
    <property type="match status" value="1"/>
</dbReference>
<dbReference type="PANTHER" id="PTHR33527">
    <property type="entry name" value="OS07G0274300 PROTEIN"/>
    <property type="match status" value="1"/>
</dbReference>
<dbReference type="EMBL" id="LXQA010064461">
    <property type="protein sequence ID" value="MCI07180.1"/>
    <property type="molecule type" value="Genomic_DNA"/>
</dbReference>
<evidence type="ECO:0000313" key="2">
    <source>
        <dbReference type="Proteomes" id="UP000265520"/>
    </source>
</evidence>
<proteinExistence type="predicted"/>
<sequence length="69" mass="8075">MLIMQETTPPEQSLYARLVVRDEAIDAIDQFLEYRPTMKFTINGKHVWARKFIRKFSSPSEVGTSRVFP</sequence>
<reference evidence="1 2" key="1">
    <citation type="journal article" date="2018" name="Front. Plant Sci.">
        <title>Red Clover (Trifolium pratense) and Zigzag Clover (T. medium) - A Picture of Genomic Similarities and Differences.</title>
        <authorList>
            <person name="Dluhosova J."/>
            <person name="Istvanek J."/>
            <person name="Nedelnik J."/>
            <person name="Repkova J."/>
        </authorList>
    </citation>
    <scope>NUCLEOTIDE SEQUENCE [LARGE SCALE GENOMIC DNA]</scope>
    <source>
        <strain evidence="2">cv. 10/8</strain>
        <tissue evidence="1">Leaf</tissue>
    </source>
</reference>
<dbReference type="Proteomes" id="UP000265520">
    <property type="component" value="Unassembled WGS sequence"/>
</dbReference>
<keyword evidence="2" id="KW-1185">Reference proteome</keyword>
<dbReference type="AlphaFoldDB" id="A0A392P724"/>
<comment type="caution">
    <text evidence="1">The sequence shown here is derived from an EMBL/GenBank/DDBJ whole genome shotgun (WGS) entry which is preliminary data.</text>
</comment>
<organism evidence="1 2">
    <name type="scientific">Trifolium medium</name>
    <dbReference type="NCBI Taxonomy" id="97028"/>
    <lineage>
        <taxon>Eukaryota</taxon>
        <taxon>Viridiplantae</taxon>
        <taxon>Streptophyta</taxon>
        <taxon>Embryophyta</taxon>
        <taxon>Tracheophyta</taxon>
        <taxon>Spermatophyta</taxon>
        <taxon>Magnoliopsida</taxon>
        <taxon>eudicotyledons</taxon>
        <taxon>Gunneridae</taxon>
        <taxon>Pentapetalae</taxon>
        <taxon>rosids</taxon>
        <taxon>fabids</taxon>
        <taxon>Fabales</taxon>
        <taxon>Fabaceae</taxon>
        <taxon>Papilionoideae</taxon>
        <taxon>50 kb inversion clade</taxon>
        <taxon>NPAAA clade</taxon>
        <taxon>Hologalegina</taxon>
        <taxon>IRL clade</taxon>
        <taxon>Trifolieae</taxon>
        <taxon>Trifolium</taxon>
    </lineage>
</organism>
<name>A0A392P724_9FABA</name>
<evidence type="ECO:0000313" key="1">
    <source>
        <dbReference type="EMBL" id="MCI07180.1"/>
    </source>
</evidence>
<protein>
    <submittedName>
        <fullName evidence="1">Uncharacterized protein</fullName>
    </submittedName>
</protein>
<accession>A0A392P724</accession>